<comment type="caution">
    <text evidence="1">The sequence shown here is derived from an EMBL/GenBank/DDBJ whole genome shotgun (WGS) entry which is preliminary data.</text>
</comment>
<name>A0A2V4BB07_9PSEU</name>
<organism evidence="1 2">
    <name type="scientific">Prauserella muralis</name>
    <dbReference type="NCBI Taxonomy" id="588067"/>
    <lineage>
        <taxon>Bacteria</taxon>
        <taxon>Bacillati</taxon>
        <taxon>Actinomycetota</taxon>
        <taxon>Actinomycetes</taxon>
        <taxon>Pseudonocardiales</taxon>
        <taxon>Pseudonocardiaceae</taxon>
        <taxon>Prauserella</taxon>
    </lineage>
</organism>
<keyword evidence="2" id="KW-1185">Reference proteome</keyword>
<accession>A0A2V4BB07</accession>
<proteinExistence type="predicted"/>
<evidence type="ECO:0000313" key="2">
    <source>
        <dbReference type="Proteomes" id="UP000249915"/>
    </source>
</evidence>
<dbReference type="RefSeq" id="WP_112280533.1">
    <property type="nucleotide sequence ID" value="NZ_MASW01000001.1"/>
</dbReference>
<evidence type="ECO:0000313" key="1">
    <source>
        <dbReference type="EMBL" id="PXY32507.1"/>
    </source>
</evidence>
<dbReference type="EMBL" id="MASW01000001">
    <property type="protein sequence ID" value="PXY32507.1"/>
    <property type="molecule type" value="Genomic_DNA"/>
</dbReference>
<sequence length="127" mass="13493">MEDHGAAERDVPGSGRPARVRVLTPVEVAESAPDGVLVSTVEREPDSAIELWELATGQRVVVGYSTFTALAASCGTGQRLGEQAGRMERALRDFADALGGVIRRMDDARGKASLGGLRIEGPFMRGR</sequence>
<dbReference type="Proteomes" id="UP000249915">
    <property type="component" value="Unassembled WGS sequence"/>
</dbReference>
<protein>
    <submittedName>
        <fullName evidence="1">Uncharacterized protein</fullName>
    </submittedName>
</protein>
<reference evidence="1 2" key="1">
    <citation type="submission" date="2016-07" db="EMBL/GenBank/DDBJ databases">
        <title>Draft genome sequence of Prauserella muralis DSM 45305, isolated from a mould-covered wall in an indoor environment.</title>
        <authorList>
            <person name="Ruckert C."/>
            <person name="Albersmeier A."/>
            <person name="Jiang C.-L."/>
            <person name="Jiang Y."/>
            <person name="Kalinowski J."/>
            <person name="Schneider O."/>
            <person name="Winkler A."/>
            <person name="Zotchev S.B."/>
        </authorList>
    </citation>
    <scope>NUCLEOTIDE SEQUENCE [LARGE SCALE GENOMIC DNA]</scope>
    <source>
        <strain evidence="1 2">DSM 45305</strain>
    </source>
</reference>
<dbReference type="OrthoDB" id="3611885at2"/>
<dbReference type="AlphaFoldDB" id="A0A2V4BB07"/>
<gene>
    <name evidence="1" type="ORF">BAY60_09660</name>
</gene>